<feature type="binding site" evidence="4">
    <location>
        <position position="67"/>
    </location>
    <ligand>
        <name>Zn(2+)</name>
        <dbReference type="ChEBI" id="CHEBI:29105"/>
    </ligand>
</feature>
<keyword evidence="1 4" id="KW-0963">Cytoplasm</keyword>
<dbReference type="NCBIfam" id="NF003339">
    <property type="entry name" value="PRK04351.1"/>
    <property type="match status" value="1"/>
</dbReference>
<dbReference type="SMART" id="SM00731">
    <property type="entry name" value="SprT"/>
    <property type="match status" value="1"/>
</dbReference>
<comment type="caution">
    <text evidence="6">The sequence shown here is derived from an EMBL/GenBank/DDBJ whole genome shotgun (WGS) entry which is preliminary data.</text>
</comment>
<dbReference type="Pfam" id="PF10263">
    <property type="entry name" value="SprT-like"/>
    <property type="match status" value="1"/>
</dbReference>
<feature type="active site" evidence="4">
    <location>
        <position position="68"/>
    </location>
</feature>
<dbReference type="EMBL" id="JBHSPF010000058">
    <property type="protein sequence ID" value="MFC5629273.1"/>
    <property type="molecule type" value="Genomic_DNA"/>
</dbReference>
<organism evidence="6 7">
    <name type="scientific">Aliibacillus thermotolerans</name>
    <dbReference type="NCBI Taxonomy" id="1834418"/>
    <lineage>
        <taxon>Bacteria</taxon>
        <taxon>Bacillati</taxon>
        <taxon>Bacillota</taxon>
        <taxon>Bacilli</taxon>
        <taxon>Bacillales</taxon>
        <taxon>Bacillaceae</taxon>
        <taxon>Aliibacillus</taxon>
    </lineage>
</organism>
<dbReference type="InterPro" id="IPR035240">
    <property type="entry name" value="SprT_Zn_ribbon"/>
</dbReference>
<comment type="similarity">
    <text evidence="4">Belongs to the SprT family.</text>
</comment>
<evidence type="ECO:0000256" key="1">
    <source>
        <dbReference type="ARBA" id="ARBA00022490"/>
    </source>
</evidence>
<reference evidence="7" key="1">
    <citation type="journal article" date="2019" name="Int. J. Syst. Evol. Microbiol.">
        <title>The Global Catalogue of Microorganisms (GCM) 10K type strain sequencing project: providing services to taxonomists for standard genome sequencing and annotation.</title>
        <authorList>
            <consortium name="The Broad Institute Genomics Platform"/>
            <consortium name="The Broad Institute Genome Sequencing Center for Infectious Disease"/>
            <person name="Wu L."/>
            <person name="Ma J."/>
        </authorList>
    </citation>
    <scope>NUCLEOTIDE SEQUENCE [LARGE SCALE GENOMIC DNA]</scope>
    <source>
        <strain evidence="7">CGMCC 1.15790</strain>
    </source>
</reference>
<keyword evidence="2 4" id="KW-0479">Metal-binding</keyword>
<dbReference type="Proteomes" id="UP001596143">
    <property type="component" value="Unassembled WGS sequence"/>
</dbReference>
<evidence type="ECO:0000259" key="5">
    <source>
        <dbReference type="SMART" id="SM00731"/>
    </source>
</evidence>
<feature type="binding site" evidence="4">
    <location>
        <position position="71"/>
    </location>
    <ligand>
        <name>Zn(2+)</name>
        <dbReference type="ChEBI" id="CHEBI:29105"/>
    </ligand>
</feature>
<evidence type="ECO:0000256" key="4">
    <source>
        <dbReference type="HAMAP-Rule" id="MF_00745"/>
    </source>
</evidence>
<keyword evidence="3 4" id="KW-0862">Zinc</keyword>
<dbReference type="RefSeq" id="WP_270896919.1">
    <property type="nucleotide sequence ID" value="NZ_JBHSPF010000058.1"/>
</dbReference>
<dbReference type="InterPro" id="IPR023524">
    <property type="entry name" value="Uncharacterised_SprT-like"/>
</dbReference>
<feature type="domain" description="SprT-like" evidence="5">
    <location>
        <begin position="4"/>
        <end position="149"/>
    </location>
</feature>
<evidence type="ECO:0000256" key="2">
    <source>
        <dbReference type="ARBA" id="ARBA00022723"/>
    </source>
</evidence>
<proteinExistence type="inferred from homology"/>
<accession>A0ABW0U8J0</accession>
<comment type="cofactor">
    <cofactor evidence="4">
        <name>Zn(2+)</name>
        <dbReference type="ChEBI" id="CHEBI:29105"/>
    </cofactor>
    <text evidence="4">Binds 1 zinc ion.</text>
</comment>
<name>A0ABW0U8J0_9BACI</name>
<evidence type="ECO:0000256" key="3">
    <source>
        <dbReference type="ARBA" id="ARBA00022833"/>
    </source>
</evidence>
<dbReference type="InterPro" id="IPR006640">
    <property type="entry name" value="SprT-like_domain"/>
</dbReference>
<keyword evidence="7" id="KW-1185">Reference proteome</keyword>
<evidence type="ECO:0000313" key="6">
    <source>
        <dbReference type="EMBL" id="MFC5629273.1"/>
    </source>
</evidence>
<dbReference type="Pfam" id="PF17283">
    <property type="entry name" value="Zn_ribbon_SprT"/>
    <property type="match status" value="1"/>
</dbReference>
<dbReference type="HAMAP" id="MF_00745">
    <property type="entry name" value="SprT_like"/>
    <property type="match status" value="1"/>
</dbReference>
<sequence>MQDMELQALAEQISEQYFGRPFKHRAIFNAHLRTTGGRYMLQTHHIEINPKYFQYYGTTEVIAILKHELCHYHLHLLGKGYRHRDRDFKELLAKVGGQMHCKPLPQDEKTKRTIHFYQCVECGLVYKRKRRMDPRKYACGNCSGKIQKVEEILD</sequence>
<evidence type="ECO:0000313" key="7">
    <source>
        <dbReference type="Proteomes" id="UP001596143"/>
    </source>
</evidence>
<protein>
    <recommendedName>
        <fullName evidence="4">Protein SprT-like</fullName>
    </recommendedName>
</protein>
<gene>
    <name evidence="6" type="ORF">ACFPTR_10455</name>
</gene>
<comment type="subcellular location">
    <subcellularLocation>
        <location evidence="4">Cytoplasm</location>
    </subcellularLocation>
</comment>